<feature type="region of interest" description="Disordered" evidence="1">
    <location>
        <begin position="342"/>
        <end position="402"/>
    </location>
</feature>
<dbReference type="InParanoid" id="A0A2T3B1M5"/>
<dbReference type="InterPro" id="IPR029058">
    <property type="entry name" value="AB_hydrolase_fold"/>
</dbReference>
<gene>
    <name evidence="2" type="ORF">M430DRAFT_58626</name>
</gene>
<dbReference type="STRING" id="857342.A0A2T3B1M5"/>
<evidence type="ECO:0000256" key="1">
    <source>
        <dbReference type="SAM" id="MobiDB-lite"/>
    </source>
</evidence>
<dbReference type="Proteomes" id="UP000241818">
    <property type="component" value="Unassembled WGS sequence"/>
</dbReference>
<evidence type="ECO:0008006" key="4">
    <source>
        <dbReference type="Google" id="ProtNLM"/>
    </source>
</evidence>
<evidence type="ECO:0000313" key="2">
    <source>
        <dbReference type="EMBL" id="PSS18457.1"/>
    </source>
</evidence>
<keyword evidence="3" id="KW-1185">Reference proteome</keyword>
<dbReference type="OrthoDB" id="5396420at2759"/>
<feature type="compositionally biased region" description="Low complexity" evidence="1">
    <location>
        <begin position="174"/>
        <end position="184"/>
    </location>
</feature>
<dbReference type="Gene3D" id="3.40.50.1820">
    <property type="entry name" value="alpha/beta hydrolase"/>
    <property type="match status" value="1"/>
</dbReference>
<name>A0A2T3B1M5_AMORE</name>
<dbReference type="AlphaFoldDB" id="A0A2T3B1M5"/>
<feature type="compositionally biased region" description="Low complexity" evidence="1">
    <location>
        <begin position="347"/>
        <end position="356"/>
    </location>
</feature>
<protein>
    <recommendedName>
        <fullName evidence="4">Alpha/beta hydrolase fold-3 domain-containing protein</fullName>
    </recommendedName>
</protein>
<dbReference type="RefSeq" id="XP_024720809.1">
    <property type="nucleotide sequence ID" value="XM_024868747.1"/>
</dbReference>
<dbReference type="EMBL" id="KZ679011">
    <property type="protein sequence ID" value="PSS18457.1"/>
    <property type="molecule type" value="Genomic_DNA"/>
</dbReference>
<evidence type="ECO:0000313" key="3">
    <source>
        <dbReference type="Proteomes" id="UP000241818"/>
    </source>
</evidence>
<sequence length="469" mass="51703">MLSRRVPRALSGLLSCSRFISRNWRRRLFSSSSRDGGIKTWEVRCGSAGWITVDIYNAHLLIAPTNPLILYLPPTGAHLRHIHPEVPPFLLSNPNILSTQKHQYPLARINYRWNIPHPVPGSPHLLSTSPKFANHAFPTPLHDTLHAYTWLTTSFLPTFTAGRDDSSSPPRSPSPYAAVSSYTAPPRTPPRPLIIYGSFLGGTLATSLALTESHTRPQGGVSIHGVIIHNGIFDWTVAATSKPPTPTPSHLSNQASSTREQQELLETGAQGWDFHTLHRLKEKLFSNPSSAFDAFASPILFFRSSGLAIPSHFPGTEPVAPPIDDAILGGLSLSDEELAALRERHGAPSPSSSSSSSEEEEALLPSTPRKSPLKFPPTDSNLRIPNSLFLTSPTPSTEEEPTTLEMQRQAHELATAMRRSIVMHEFRARKGGREIEAHARSEERVRVCEVRETEMEIGNVVGEWMEGRV</sequence>
<organism evidence="2 3">
    <name type="scientific">Amorphotheca resinae ATCC 22711</name>
    <dbReference type="NCBI Taxonomy" id="857342"/>
    <lineage>
        <taxon>Eukaryota</taxon>
        <taxon>Fungi</taxon>
        <taxon>Dikarya</taxon>
        <taxon>Ascomycota</taxon>
        <taxon>Pezizomycotina</taxon>
        <taxon>Leotiomycetes</taxon>
        <taxon>Helotiales</taxon>
        <taxon>Amorphothecaceae</taxon>
        <taxon>Amorphotheca</taxon>
    </lineage>
</organism>
<feature type="region of interest" description="Disordered" evidence="1">
    <location>
        <begin position="162"/>
        <end position="184"/>
    </location>
</feature>
<accession>A0A2T3B1M5</accession>
<reference evidence="2 3" key="1">
    <citation type="journal article" date="2018" name="New Phytol.">
        <title>Comparative genomics and transcriptomics depict ericoid mycorrhizal fungi as versatile saprotrophs and plant mutualists.</title>
        <authorList>
            <person name="Martino E."/>
            <person name="Morin E."/>
            <person name="Grelet G.A."/>
            <person name="Kuo A."/>
            <person name="Kohler A."/>
            <person name="Daghino S."/>
            <person name="Barry K.W."/>
            <person name="Cichocki N."/>
            <person name="Clum A."/>
            <person name="Dockter R.B."/>
            <person name="Hainaut M."/>
            <person name="Kuo R.C."/>
            <person name="LaButti K."/>
            <person name="Lindahl B.D."/>
            <person name="Lindquist E.A."/>
            <person name="Lipzen A."/>
            <person name="Khouja H.R."/>
            <person name="Magnuson J."/>
            <person name="Murat C."/>
            <person name="Ohm R.A."/>
            <person name="Singer S.W."/>
            <person name="Spatafora J.W."/>
            <person name="Wang M."/>
            <person name="Veneault-Fourrey C."/>
            <person name="Henrissat B."/>
            <person name="Grigoriev I.V."/>
            <person name="Martin F.M."/>
            <person name="Perotto S."/>
        </authorList>
    </citation>
    <scope>NUCLEOTIDE SEQUENCE [LARGE SCALE GENOMIC DNA]</scope>
    <source>
        <strain evidence="2 3">ATCC 22711</strain>
    </source>
</reference>
<proteinExistence type="predicted"/>
<dbReference type="GeneID" id="36576828"/>